<keyword evidence="1" id="KW-0853">WD repeat</keyword>
<evidence type="ECO:0000313" key="4">
    <source>
        <dbReference type="Proteomes" id="UP000717585"/>
    </source>
</evidence>
<feature type="compositionally biased region" description="Low complexity" evidence="2">
    <location>
        <begin position="324"/>
        <end position="336"/>
    </location>
</feature>
<evidence type="ECO:0000256" key="1">
    <source>
        <dbReference type="PROSITE-ProRule" id="PRU00221"/>
    </source>
</evidence>
<dbReference type="Gene3D" id="2.130.10.10">
    <property type="entry name" value="YVTN repeat-like/Quinoprotein amine dehydrogenase"/>
    <property type="match status" value="1"/>
</dbReference>
<dbReference type="InterPro" id="IPR015943">
    <property type="entry name" value="WD40/YVTN_repeat-like_dom_sf"/>
</dbReference>
<dbReference type="AlphaFoldDB" id="A0A8J6E094"/>
<gene>
    <name evidence="3" type="ORF">J8273_6881</name>
</gene>
<feature type="repeat" description="WD" evidence="1">
    <location>
        <begin position="168"/>
        <end position="199"/>
    </location>
</feature>
<evidence type="ECO:0000256" key="2">
    <source>
        <dbReference type="SAM" id="MobiDB-lite"/>
    </source>
</evidence>
<organism evidence="3 4">
    <name type="scientific">Carpediemonas membranifera</name>
    <dbReference type="NCBI Taxonomy" id="201153"/>
    <lineage>
        <taxon>Eukaryota</taxon>
        <taxon>Metamonada</taxon>
        <taxon>Carpediemonas-like organisms</taxon>
        <taxon>Carpediemonas</taxon>
    </lineage>
</organism>
<dbReference type="SUPFAM" id="SSF50978">
    <property type="entry name" value="WD40 repeat-like"/>
    <property type="match status" value="1"/>
</dbReference>
<dbReference type="SMART" id="SM00320">
    <property type="entry name" value="WD40"/>
    <property type="match status" value="2"/>
</dbReference>
<dbReference type="InterPro" id="IPR036322">
    <property type="entry name" value="WD40_repeat_dom_sf"/>
</dbReference>
<dbReference type="EMBL" id="JAHDYR010000048">
    <property type="protein sequence ID" value="KAG9391868.1"/>
    <property type="molecule type" value="Genomic_DNA"/>
</dbReference>
<dbReference type="InterPro" id="IPR001680">
    <property type="entry name" value="WD40_rpt"/>
</dbReference>
<dbReference type="OrthoDB" id="16717at2759"/>
<evidence type="ECO:0000313" key="3">
    <source>
        <dbReference type="EMBL" id="KAG9391868.1"/>
    </source>
</evidence>
<dbReference type="Pfam" id="PF00400">
    <property type="entry name" value="WD40"/>
    <property type="match status" value="1"/>
</dbReference>
<proteinExistence type="predicted"/>
<comment type="caution">
    <text evidence="3">The sequence shown here is derived from an EMBL/GenBank/DDBJ whole genome shotgun (WGS) entry which is preliminary data.</text>
</comment>
<dbReference type="PROSITE" id="PS50294">
    <property type="entry name" value="WD_REPEATS_REGION"/>
    <property type="match status" value="1"/>
</dbReference>
<sequence>MPIKKKNALLSLVDLAKLSYTDLDTNTTRIFSTAHSDMAVAVEPLTDDQSMIVTCGIDGKLIVHSWSSQALKQRTELQEEDWIRCARRSGERLYIGLIDGTIVSRDVHSMRLSSRASISHMPSIGVSTGPSAIRQLHGDTADPSLVVTNRAGYFSLYDPRADTWGEALRAHRHALNTLDVSPHGEILSSGRDSTVKLWDARHLTRPLTVFSNHRCQRSMLAASFSAQGHIIAGDERGGAVVYHNNGSFNSHPHRDHILPDAEQGAHVLTAVGTKLVAVTGDRSRQLVVCDLGPRKEAHHLIGGITPQWAASHAISTMAATTIGTNPSTPTNAPSPAFNTPSIRPTRPPVHQRTRSAPPTGLDLLTAEYRELSSAYLSKFSDIILAGFRTYNLSATSTFSALKAVSHLFDGTTLPGRGLIILWRLQQDYMSRMKILSQTLGESDGLGDVEVGRAAEWLMIRHSARVERMRQRWALDVD</sequence>
<reference evidence="3" key="1">
    <citation type="submission" date="2021-05" db="EMBL/GenBank/DDBJ databases">
        <title>A free-living protist that lacks canonical eukaryotic 1 DNA replication and segregation systems.</title>
        <authorList>
            <person name="Salas-Leiva D.E."/>
            <person name="Tromer E.C."/>
            <person name="Curtis B.A."/>
            <person name="Jerlstrom-Hultqvist J."/>
            <person name="Kolisko M."/>
            <person name="Yi Z."/>
            <person name="Salas-Leiva J.S."/>
            <person name="Gallot-Lavallee L."/>
            <person name="Kops G.J.P.L."/>
            <person name="Archibald J.M."/>
            <person name="Simpson A.G.B."/>
            <person name="Roger A.J."/>
        </authorList>
    </citation>
    <scope>NUCLEOTIDE SEQUENCE</scope>
    <source>
        <strain evidence="3">BICM</strain>
    </source>
</reference>
<keyword evidence="4" id="KW-1185">Reference proteome</keyword>
<dbReference type="PROSITE" id="PS50082">
    <property type="entry name" value="WD_REPEATS_2"/>
    <property type="match status" value="1"/>
</dbReference>
<accession>A0A8J6E094</accession>
<feature type="region of interest" description="Disordered" evidence="2">
    <location>
        <begin position="324"/>
        <end position="358"/>
    </location>
</feature>
<protein>
    <submittedName>
        <fullName evidence="3">WD domain, G-beta repeat</fullName>
    </submittedName>
</protein>
<dbReference type="Proteomes" id="UP000717585">
    <property type="component" value="Unassembled WGS sequence"/>
</dbReference>
<name>A0A8J6E094_9EUKA</name>